<gene>
    <name evidence="7" type="ORF">OS493_004501</name>
</gene>
<evidence type="ECO:0000256" key="2">
    <source>
        <dbReference type="ARBA" id="ARBA00022801"/>
    </source>
</evidence>
<proteinExistence type="inferred from homology"/>
<evidence type="ECO:0000256" key="5">
    <source>
        <dbReference type="SAM" id="MobiDB-lite"/>
    </source>
</evidence>
<evidence type="ECO:0000256" key="3">
    <source>
        <dbReference type="ARBA" id="ARBA00023134"/>
    </source>
</evidence>
<dbReference type="PANTHER" id="PTHR10751">
    <property type="entry name" value="GUANYLATE BINDING PROTEIN"/>
    <property type="match status" value="1"/>
</dbReference>
<keyword evidence="8" id="KW-1185">Reference proteome</keyword>
<dbReference type="InterPro" id="IPR003191">
    <property type="entry name" value="Guanylate-bd/ATL_C"/>
</dbReference>
<dbReference type="SUPFAM" id="SSF52540">
    <property type="entry name" value="P-loop containing nucleoside triphosphate hydrolases"/>
    <property type="match status" value="1"/>
</dbReference>
<dbReference type="EMBL" id="MU826351">
    <property type="protein sequence ID" value="KAJ7380916.1"/>
    <property type="molecule type" value="Genomic_DNA"/>
</dbReference>
<dbReference type="Proteomes" id="UP001163046">
    <property type="component" value="Unassembled WGS sequence"/>
</dbReference>
<sequence>MAHRYGQAWRLEKEQEKTATGNRYRQDSRLSQVVTKDRINDSSPGLNRYPPSGAREKSRLTSPVVTDILRRLRPGTSPAEKPLNTESVKEYRQGSGLHQVVADILRPGTSPAEKPFIAKLATCTVPSPKKHGDLISTESVYSRKSPPVIQSSETSFATNVPSMAQGKAIPLCLPNNLSWDPNTGEIHKNRDTRCFLYPVPAAINVLKAIKEPVCVVSIVGPCRDGKSYVLGEVFGEKDVFSIGHEMDPETMGLWMWIVPQKFKDSHGRDFTVILLDSEGINAVTAEGQNDNQIFTLTVLLASVLIYNSKGVPKRNDLNDLNFIVKLSQRIRIQSKDGHDDQELFRNTFPFFIWLLRDVAQKLPSDCRDINQYFSTRVFKESAANTASDEKGHQTITEGILNLFSGFEAFALPAPSSDDDIMQDISNSRDKLNPKFLEGLKRFESLLKSKLASKPSINKGEKVTGEALGALVKLYTDAINDPDAVPNVETAWDTYVKTKCSEAKKEALKFYDEAMTQRISPRLPCEVHEILKNHKIFQSKSMQKFEAQTAELISTNIDKDLNELMESIDKKVNTWKDKNASLTRQYSEELLRQLKARYLDPVLKRVSNRYDTSVSYADIKNGWDYIVDSFHRKAVGAKDVIANVLFNFNKVKEI</sequence>
<dbReference type="InterPro" id="IPR027417">
    <property type="entry name" value="P-loop_NTPase"/>
</dbReference>
<dbReference type="AlphaFoldDB" id="A0A9W9ZG70"/>
<feature type="compositionally biased region" description="Polar residues" evidence="5">
    <location>
        <begin position="18"/>
        <end position="34"/>
    </location>
</feature>
<feature type="region of interest" description="Disordered" evidence="5">
    <location>
        <begin position="1"/>
        <end position="60"/>
    </location>
</feature>
<dbReference type="Gene3D" id="1.20.1000.10">
    <property type="entry name" value="Guanylate-binding protein, C-terminal domain"/>
    <property type="match status" value="1"/>
</dbReference>
<feature type="domain" description="GB1/RHD3-type G" evidence="6">
    <location>
        <begin position="210"/>
        <end position="357"/>
    </location>
</feature>
<name>A0A9W9ZG70_9CNID</name>
<dbReference type="Pfam" id="PF02841">
    <property type="entry name" value="GBP_C"/>
    <property type="match status" value="1"/>
</dbReference>
<evidence type="ECO:0000256" key="1">
    <source>
        <dbReference type="ARBA" id="ARBA00022741"/>
    </source>
</evidence>
<evidence type="ECO:0000256" key="4">
    <source>
        <dbReference type="PROSITE-ProRule" id="PRU01052"/>
    </source>
</evidence>
<keyword evidence="1" id="KW-0547">Nucleotide-binding</keyword>
<accession>A0A9W9ZG70</accession>
<dbReference type="OrthoDB" id="2135133at2759"/>
<protein>
    <recommendedName>
        <fullName evidence="6">GB1/RHD3-type G domain-containing protein</fullName>
    </recommendedName>
</protein>
<organism evidence="7 8">
    <name type="scientific">Desmophyllum pertusum</name>
    <dbReference type="NCBI Taxonomy" id="174260"/>
    <lineage>
        <taxon>Eukaryota</taxon>
        <taxon>Metazoa</taxon>
        <taxon>Cnidaria</taxon>
        <taxon>Anthozoa</taxon>
        <taxon>Hexacorallia</taxon>
        <taxon>Scleractinia</taxon>
        <taxon>Caryophylliina</taxon>
        <taxon>Caryophylliidae</taxon>
        <taxon>Desmophyllum</taxon>
    </lineage>
</organism>
<dbReference type="InterPro" id="IPR015894">
    <property type="entry name" value="Guanylate-bd_N"/>
</dbReference>
<keyword evidence="2" id="KW-0378">Hydrolase</keyword>
<keyword evidence="3" id="KW-0342">GTP-binding</keyword>
<dbReference type="SUPFAM" id="SSF48340">
    <property type="entry name" value="Interferon-induced guanylate-binding protein 1 (GBP1), C-terminal domain"/>
    <property type="match status" value="1"/>
</dbReference>
<dbReference type="GO" id="GO:0005525">
    <property type="term" value="F:GTP binding"/>
    <property type="evidence" value="ECO:0007669"/>
    <property type="project" value="UniProtKB-KW"/>
</dbReference>
<comment type="similarity">
    <text evidence="4">Belongs to the TRAFAC class dynamin-like GTPase superfamily. GB1/RHD3 GTPase family.</text>
</comment>
<comment type="caution">
    <text evidence="7">The sequence shown here is derived from an EMBL/GenBank/DDBJ whole genome shotgun (WGS) entry which is preliminary data.</text>
</comment>
<dbReference type="PROSITE" id="PS51715">
    <property type="entry name" value="G_GB1_RHD3"/>
    <property type="match status" value="1"/>
</dbReference>
<dbReference type="Gene3D" id="3.40.50.300">
    <property type="entry name" value="P-loop containing nucleotide triphosphate hydrolases"/>
    <property type="match status" value="1"/>
</dbReference>
<evidence type="ECO:0000313" key="8">
    <source>
        <dbReference type="Proteomes" id="UP001163046"/>
    </source>
</evidence>
<reference evidence="7" key="1">
    <citation type="submission" date="2023-01" db="EMBL/GenBank/DDBJ databases">
        <title>Genome assembly of the deep-sea coral Lophelia pertusa.</title>
        <authorList>
            <person name="Herrera S."/>
            <person name="Cordes E."/>
        </authorList>
    </citation>
    <scope>NUCLEOTIDE SEQUENCE</scope>
    <source>
        <strain evidence="7">USNM1676648</strain>
        <tissue evidence="7">Polyp</tissue>
    </source>
</reference>
<dbReference type="InterPro" id="IPR036543">
    <property type="entry name" value="Guanylate-bd_C_sf"/>
</dbReference>
<evidence type="ECO:0000313" key="7">
    <source>
        <dbReference type="EMBL" id="KAJ7380916.1"/>
    </source>
</evidence>
<dbReference type="InterPro" id="IPR030386">
    <property type="entry name" value="G_GB1_RHD3_dom"/>
</dbReference>
<dbReference type="Pfam" id="PF02263">
    <property type="entry name" value="GBP"/>
    <property type="match status" value="1"/>
</dbReference>
<evidence type="ECO:0000259" key="6">
    <source>
        <dbReference type="PROSITE" id="PS51715"/>
    </source>
</evidence>
<dbReference type="GO" id="GO:0003924">
    <property type="term" value="F:GTPase activity"/>
    <property type="evidence" value="ECO:0007669"/>
    <property type="project" value="InterPro"/>
</dbReference>